<sequence>MIAIYCGKIKYAHHAPSTIITVVAPEGIRESKPCLIYWQWAVTAVGVDNMNKEFTGLFIEKVYPVVECRSSSEGNYWFTWNLRINTMQLMNNQGNTCGEPIMLEKVYPVGICDSGSSLTVC</sequence>
<protein>
    <submittedName>
        <fullName evidence="1">Uncharacterized protein</fullName>
    </submittedName>
</protein>
<evidence type="ECO:0000313" key="1">
    <source>
        <dbReference type="EMBL" id="KAL0635409.1"/>
    </source>
</evidence>
<organism evidence="1 2">
    <name type="scientific">Discina gigas</name>
    <dbReference type="NCBI Taxonomy" id="1032678"/>
    <lineage>
        <taxon>Eukaryota</taxon>
        <taxon>Fungi</taxon>
        <taxon>Dikarya</taxon>
        <taxon>Ascomycota</taxon>
        <taxon>Pezizomycotina</taxon>
        <taxon>Pezizomycetes</taxon>
        <taxon>Pezizales</taxon>
        <taxon>Discinaceae</taxon>
        <taxon>Discina</taxon>
    </lineage>
</organism>
<reference evidence="1 2" key="1">
    <citation type="submission" date="2024-02" db="EMBL/GenBank/DDBJ databases">
        <title>Discinaceae phylogenomics.</title>
        <authorList>
            <person name="Dirks A.C."/>
            <person name="James T.Y."/>
        </authorList>
    </citation>
    <scope>NUCLEOTIDE SEQUENCE [LARGE SCALE GENOMIC DNA]</scope>
    <source>
        <strain evidence="1 2">ACD0624</strain>
    </source>
</reference>
<dbReference type="Proteomes" id="UP001447188">
    <property type="component" value="Unassembled WGS sequence"/>
</dbReference>
<comment type="caution">
    <text evidence="1">The sequence shown here is derived from an EMBL/GenBank/DDBJ whole genome shotgun (WGS) entry which is preliminary data.</text>
</comment>
<evidence type="ECO:0000313" key="2">
    <source>
        <dbReference type="Proteomes" id="UP001447188"/>
    </source>
</evidence>
<keyword evidence="2" id="KW-1185">Reference proteome</keyword>
<gene>
    <name evidence="1" type="ORF">Q9L58_005617</name>
</gene>
<dbReference type="EMBL" id="JBBBZM010000070">
    <property type="protein sequence ID" value="KAL0635409.1"/>
    <property type="molecule type" value="Genomic_DNA"/>
</dbReference>
<accession>A0ABR3GHJ0</accession>
<name>A0ABR3GHJ0_9PEZI</name>
<proteinExistence type="predicted"/>